<proteinExistence type="predicted"/>
<name>A0A3L8PK77_9ACTN</name>
<evidence type="ECO:0000313" key="1">
    <source>
        <dbReference type="EMBL" id="RLV55594.1"/>
    </source>
</evidence>
<comment type="caution">
    <text evidence="1">The sequence shown here is derived from an EMBL/GenBank/DDBJ whole genome shotgun (WGS) entry which is preliminary data.</text>
</comment>
<evidence type="ECO:0000313" key="2">
    <source>
        <dbReference type="Proteomes" id="UP000282515"/>
    </source>
</evidence>
<sequence length="71" mass="7698">MRGAVVNDHRVDFTIADDPGRPATMDYAPTTSTVVLDELPSDDAPLTLVLGDLGTVEIDRRAPGEFVWATR</sequence>
<reference evidence="1 2" key="1">
    <citation type="submission" date="2018-10" db="EMBL/GenBank/DDBJ databases">
        <title>Aeromicrobium sp. 9W16Y-2 whole genome shotgun sequence.</title>
        <authorList>
            <person name="Li F."/>
        </authorList>
    </citation>
    <scope>NUCLEOTIDE SEQUENCE [LARGE SCALE GENOMIC DNA]</scope>
    <source>
        <strain evidence="1 2">9W16Y-2</strain>
    </source>
</reference>
<dbReference type="Proteomes" id="UP000282515">
    <property type="component" value="Unassembled WGS sequence"/>
</dbReference>
<keyword evidence="2" id="KW-1185">Reference proteome</keyword>
<organism evidence="1 2">
    <name type="scientific">Aeromicrobium phragmitis</name>
    <dbReference type="NCBI Taxonomy" id="2478914"/>
    <lineage>
        <taxon>Bacteria</taxon>
        <taxon>Bacillati</taxon>
        <taxon>Actinomycetota</taxon>
        <taxon>Actinomycetes</taxon>
        <taxon>Propionibacteriales</taxon>
        <taxon>Nocardioidaceae</taxon>
        <taxon>Aeromicrobium</taxon>
    </lineage>
</organism>
<protein>
    <submittedName>
        <fullName evidence="1">Uncharacterized protein</fullName>
    </submittedName>
</protein>
<dbReference type="EMBL" id="RDBF01000007">
    <property type="protein sequence ID" value="RLV55594.1"/>
    <property type="molecule type" value="Genomic_DNA"/>
</dbReference>
<dbReference type="AlphaFoldDB" id="A0A3L8PK77"/>
<gene>
    <name evidence="1" type="ORF">D9V41_10950</name>
</gene>
<accession>A0A3L8PK77</accession>